<dbReference type="GO" id="GO:0051301">
    <property type="term" value="P:cell division"/>
    <property type="evidence" value="ECO:0007669"/>
    <property type="project" value="UniProtKB-KW"/>
</dbReference>
<dbReference type="Pfam" id="PF02616">
    <property type="entry name" value="SMC_ScpA"/>
    <property type="match status" value="1"/>
</dbReference>
<name>R4UI07_9MOLU</name>
<dbReference type="Proteomes" id="UP000013964">
    <property type="component" value="Chromosome"/>
</dbReference>
<dbReference type="PANTHER" id="PTHR33969:SF2">
    <property type="entry name" value="SEGREGATION AND CONDENSATION PROTEIN A"/>
    <property type="match status" value="1"/>
</dbReference>
<keyword evidence="3" id="KW-0963">Cytoplasm</keyword>
<accession>R4UI07</accession>
<dbReference type="GO" id="GO:0005737">
    <property type="term" value="C:cytoplasm"/>
    <property type="evidence" value="ECO:0007669"/>
    <property type="project" value="UniProtKB-SubCell"/>
</dbReference>
<dbReference type="GO" id="GO:0006260">
    <property type="term" value="P:DNA replication"/>
    <property type="evidence" value="ECO:0007669"/>
    <property type="project" value="UniProtKB-UniRule"/>
</dbReference>
<gene>
    <name evidence="3 4" type="primary">scpA</name>
    <name evidence="4" type="ORF">SCHRY_v1c03680</name>
</gene>
<dbReference type="HOGENOM" id="CLU_038686_3_1_14"/>
<evidence type="ECO:0000256" key="3">
    <source>
        <dbReference type="HAMAP-Rule" id="MF_01805"/>
    </source>
</evidence>
<comment type="similarity">
    <text evidence="3">Belongs to the ScpA family.</text>
</comment>
<comment type="subunit">
    <text evidence="3">Component of a cohesin-like complex composed of ScpA, ScpB and the Smc homodimer, in which ScpA and ScpB bind to the head domain of Smc. The presence of the three proteins is required for the association of the complex with DNA.</text>
</comment>
<proteinExistence type="inferred from homology"/>
<dbReference type="RefSeq" id="WP_016338777.1">
    <property type="nucleotide sequence ID" value="NC_021280.1"/>
</dbReference>
<dbReference type="STRING" id="1276227.SCHRY_v1c03680"/>
<protein>
    <recommendedName>
        <fullName evidence="2 3">Segregation and condensation protein A</fullName>
    </recommendedName>
</protein>
<dbReference type="GO" id="GO:0007059">
    <property type="term" value="P:chromosome segregation"/>
    <property type="evidence" value="ECO:0007669"/>
    <property type="project" value="UniProtKB-UniRule"/>
</dbReference>
<dbReference type="HAMAP" id="MF_01805">
    <property type="entry name" value="ScpA"/>
    <property type="match status" value="1"/>
</dbReference>
<dbReference type="EMBL" id="CP005077">
    <property type="protein sequence ID" value="AGM24951.1"/>
    <property type="molecule type" value="Genomic_DNA"/>
</dbReference>
<dbReference type="Gene3D" id="6.10.250.2410">
    <property type="match status" value="1"/>
</dbReference>
<keyword evidence="1 3" id="KW-0159">Chromosome partition</keyword>
<keyword evidence="5" id="KW-1185">Reference proteome</keyword>
<evidence type="ECO:0000313" key="4">
    <source>
        <dbReference type="EMBL" id="AGM24951.1"/>
    </source>
</evidence>
<dbReference type="AlphaFoldDB" id="R4UI07"/>
<evidence type="ECO:0000313" key="5">
    <source>
        <dbReference type="Proteomes" id="UP000013964"/>
    </source>
</evidence>
<evidence type="ECO:0000256" key="1">
    <source>
        <dbReference type="ARBA" id="ARBA00022829"/>
    </source>
</evidence>
<dbReference type="PATRIC" id="fig|1276227.3.peg.368"/>
<organism evidence="4 5">
    <name type="scientific">Spiroplasma chrysopicola DF-1</name>
    <dbReference type="NCBI Taxonomy" id="1276227"/>
    <lineage>
        <taxon>Bacteria</taxon>
        <taxon>Bacillati</taxon>
        <taxon>Mycoplasmatota</taxon>
        <taxon>Mollicutes</taxon>
        <taxon>Entomoplasmatales</taxon>
        <taxon>Spiroplasmataceae</taxon>
        <taxon>Spiroplasma</taxon>
    </lineage>
</organism>
<comment type="function">
    <text evidence="3">Participates in chromosomal partition during cell division. May act via the formation of a condensin-like complex containing Smc and ScpB that pull DNA away from mid-cell into both cell halves.</text>
</comment>
<dbReference type="OrthoDB" id="9811016at2"/>
<keyword evidence="3" id="KW-0132">Cell division</keyword>
<evidence type="ECO:0000256" key="2">
    <source>
        <dbReference type="ARBA" id="ARBA00044777"/>
    </source>
</evidence>
<reference evidence="4 5" key="1">
    <citation type="journal article" date="2013" name="Genome Biol. Evol.">
        <title>Complete genomes of two dipteran-associated spiroplasmas provided insights into the origin, dynamics, and impacts of viral invasion in spiroplasma.</title>
        <authorList>
            <person name="Ku C."/>
            <person name="Lo W.S."/>
            <person name="Chen L.L."/>
            <person name="Kuo C.H."/>
        </authorList>
    </citation>
    <scope>NUCLEOTIDE SEQUENCE [LARGE SCALE GENOMIC DNA]</scope>
    <source>
        <strain evidence="4 5">DF-1</strain>
    </source>
</reference>
<comment type="subcellular location">
    <subcellularLocation>
        <location evidence="3">Cytoplasm</location>
    </subcellularLocation>
    <text evidence="3">Associated with two foci at the outer edges of the nucleoid region in young cells, and at four foci within both cell halves in older cells.</text>
</comment>
<dbReference type="InterPro" id="IPR003768">
    <property type="entry name" value="ScpA"/>
</dbReference>
<dbReference type="KEGG" id="scr:SCHRY_v1c03680"/>
<sequence>MERYEVNLEQFTGPLDLLLHLIKGKELDIFTISLAQLTDQFTGYLANVNDLNIEMASEYLLMASYLVEIKTKLLIPKQEVEIEDNYETDLRNELIARLLEYKKIKEVTKYFKAQHEQGRQYLSKPKTIIKGNKVPDEQLPLSPKINVDKLANTFLKMLERINLQRPLQSNIVISEVSPEDMAVKIVQLMGVTTKTWLLEELLSHFEPTLQIFVACFIALLDLARSQKIVIEQSDHLEQIYLTFQE</sequence>
<dbReference type="PANTHER" id="PTHR33969">
    <property type="entry name" value="SEGREGATION AND CONDENSATION PROTEIN A"/>
    <property type="match status" value="1"/>
</dbReference>
<keyword evidence="3" id="KW-0131">Cell cycle</keyword>
<dbReference type="eggNOG" id="COG1354">
    <property type="taxonomic scope" value="Bacteria"/>
</dbReference>